<dbReference type="Proteomes" id="UP001457282">
    <property type="component" value="Unassembled WGS sequence"/>
</dbReference>
<keyword evidence="3" id="KW-0732">Signal</keyword>
<dbReference type="InterPro" id="IPR052210">
    <property type="entry name" value="LysM1-like"/>
</dbReference>
<gene>
    <name evidence="5" type="ORF">M0R45_017503</name>
</gene>
<feature type="chain" id="PRO_5043979811" description="LysM domain-containing protein" evidence="3">
    <location>
        <begin position="28"/>
        <end position="89"/>
    </location>
</feature>
<evidence type="ECO:0000256" key="1">
    <source>
        <dbReference type="ARBA" id="ARBA00022669"/>
    </source>
</evidence>
<feature type="domain" description="LysM" evidence="4">
    <location>
        <begin position="41"/>
        <end position="85"/>
    </location>
</feature>
<keyword evidence="1" id="KW-0147">Chitin-binding</keyword>
<organism evidence="5 6">
    <name type="scientific">Rubus argutus</name>
    <name type="common">Southern blackberry</name>
    <dbReference type="NCBI Taxonomy" id="59490"/>
    <lineage>
        <taxon>Eukaryota</taxon>
        <taxon>Viridiplantae</taxon>
        <taxon>Streptophyta</taxon>
        <taxon>Embryophyta</taxon>
        <taxon>Tracheophyta</taxon>
        <taxon>Spermatophyta</taxon>
        <taxon>Magnoliopsida</taxon>
        <taxon>eudicotyledons</taxon>
        <taxon>Gunneridae</taxon>
        <taxon>Pentapetalae</taxon>
        <taxon>rosids</taxon>
        <taxon>fabids</taxon>
        <taxon>Rosales</taxon>
        <taxon>Rosaceae</taxon>
        <taxon>Rosoideae</taxon>
        <taxon>Rosoideae incertae sedis</taxon>
        <taxon>Rubus</taxon>
    </lineage>
</organism>
<accession>A0AAW1XWG5</accession>
<evidence type="ECO:0000313" key="6">
    <source>
        <dbReference type="Proteomes" id="UP001457282"/>
    </source>
</evidence>
<protein>
    <recommendedName>
        <fullName evidence="4">LysM domain-containing protein</fullName>
    </recommendedName>
</protein>
<proteinExistence type="predicted"/>
<dbReference type="EMBL" id="JBEDUW010000003">
    <property type="protein sequence ID" value="KAK9940863.1"/>
    <property type="molecule type" value="Genomic_DNA"/>
</dbReference>
<evidence type="ECO:0000313" key="5">
    <source>
        <dbReference type="EMBL" id="KAK9940863.1"/>
    </source>
</evidence>
<dbReference type="GO" id="GO:0008061">
    <property type="term" value="F:chitin binding"/>
    <property type="evidence" value="ECO:0007669"/>
    <property type="project" value="UniProtKB-KW"/>
</dbReference>
<feature type="signal peptide" evidence="3">
    <location>
        <begin position="1"/>
        <end position="27"/>
    </location>
</feature>
<dbReference type="PANTHER" id="PTHR34997">
    <property type="entry name" value="AM15"/>
    <property type="match status" value="1"/>
</dbReference>
<dbReference type="Pfam" id="PF01476">
    <property type="entry name" value="LysM"/>
    <property type="match status" value="1"/>
</dbReference>
<keyword evidence="2" id="KW-0843">Virulence</keyword>
<dbReference type="PANTHER" id="PTHR34997:SF1">
    <property type="entry name" value="PEPTIDOGLYCAN-BINDING LYSIN DOMAIN"/>
    <property type="match status" value="1"/>
</dbReference>
<evidence type="ECO:0000259" key="4">
    <source>
        <dbReference type="PROSITE" id="PS51782"/>
    </source>
</evidence>
<dbReference type="Gene3D" id="3.10.350.10">
    <property type="entry name" value="LysM domain"/>
    <property type="match status" value="1"/>
</dbReference>
<dbReference type="SUPFAM" id="SSF54106">
    <property type="entry name" value="LysM domain"/>
    <property type="match status" value="1"/>
</dbReference>
<keyword evidence="6" id="KW-1185">Reference proteome</keyword>
<evidence type="ECO:0000256" key="2">
    <source>
        <dbReference type="ARBA" id="ARBA00023026"/>
    </source>
</evidence>
<dbReference type="InterPro" id="IPR018392">
    <property type="entry name" value="LysM"/>
</dbReference>
<reference evidence="5 6" key="1">
    <citation type="journal article" date="2023" name="G3 (Bethesda)">
        <title>A chromosome-length genome assembly and annotation of blackberry (Rubus argutus, cv. 'Hillquist').</title>
        <authorList>
            <person name="Bruna T."/>
            <person name="Aryal R."/>
            <person name="Dudchenko O."/>
            <person name="Sargent D.J."/>
            <person name="Mead D."/>
            <person name="Buti M."/>
            <person name="Cavallini A."/>
            <person name="Hytonen T."/>
            <person name="Andres J."/>
            <person name="Pham M."/>
            <person name="Weisz D."/>
            <person name="Mascagni F."/>
            <person name="Usai G."/>
            <person name="Natali L."/>
            <person name="Bassil N."/>
            <person name="Fernandez G.E."/>
            <person name="Lomsadze A."/>
            <person name="Armour M."/>
            <person name="Olukolu B."/>
            <person name="Poorten T."/>
            <person name="Britton C."/>
            <person name="Davik J."/>
            <person name="Ashrafi H."/>
            <person name="Aiden E.L."/>
            <person name="Borodovsky M."/>
            <person name="Worthington M."/>
        </authorList>
    </citation>
    <scope>NUCLEOTIDE SEQUENCE [LARGE SCALE GENOMIC DNA]</scope>
    <source>
        <strain evidence="5">PI 553951</strain>
    </source>
</reference>
<sequence length="89" mass="9736">MSNNKRSMFLNVALLLCLFLIISSVESRKLGNGNGKPQCDTVYGIKPANQCTGIMEAFDLSEDEFFAINPNLNCNAIFVGQWICIDGSA</sequence>
<name>A0AAW1XWG5_RUBAR</name>
<dbReference type="AlphaFoldDB" id="A0AAW1XWG5"/>
<dbReference type="PROSITE" id="PS51782">
    <property type="entry name" value="LYSM"/>
    <property type="match status" value="1"/>
</dbReference>
<evidence type="ECO:0000256" key="3">
    <source>
        <dbReference type="SAM" id="SignalP"/>
    </source>
</evidence>
<dbReference type="InterPro" id="IPR036779">
    <property type="entry name" value="LysM_dom_sf"/>
</dbReference>
<comment type="caution">
    <text evidence="5">The sequence shown here is derived from an EMBL/GenBank/DDBJ whole genome shotgun (WGS) entry which is preliminary data.</text>
</comment>